<reference evidence="1 2" key="1">
    <citation type="journal article" date="2018" name="Front. Plant Sci.">
        <title>Red Clover (Trifolium pratense) and Zigzag Clover (T. medium) - A Picture of Genomic Similarities and Differences.</title>
        <authorList>
            <person name="Dluhosova J."/>
            <person name="Istvanek J."/>
            <person name="Nedelnik J."/>
            <person name="Repkova J."/>
        </authorList>
    </citation>
    <scope>NUCLEOTIDE SEQUENCE [LARGE SCALE GENOMIC DNA]</scope>
    <source>
        <strain evidence="2">cv. 10/8</strain>
        <tissue evidence="1">Leaf</tissue>
    </source>
</reference>
<proteinExistence type="predicted"/>
<keyword evidence="2" id="KW-1185">Reference proteome</keyword>
<dbReference type="Proteomes" id="UP000265520">
    <property type="component" value="Unassembled WGS sequence"/>
</dbReference>
<dbReference type="EMBL" id="LXQA010996767">
    <property type="protein sequence ID" value="MCI80482.1"/>
    <property type="molecule type" value="Genomic_DNA"/>
</dbReference>
<protein>
    <submittedName>
        <fullName evidence="1">Uncharacterized protein</fullName>
    </submittedName>
</protein>
<organism evidence="1 2">
    <name type="scientific">Trifolium medium</name>
    <dbReference type="NCBI Taxonomy" id="97028"/>
    <lineage>
        <taxon>Eukaryota</taxon>
        <taxon>Viridiplantae</taxon>
        <taxon>Streptophyta</taxon>
        <taxon>Embryophyta</taxon>
        <taxon>Tracheophyta</taxon>
        <taxon>Spermatophyta</taxon>
        <taxon>Magnoliopsida</taxon>
        <taxon>eudicotyledons</taxon>
        <taxon>Gunneridae</taxon>
        <taxon>Pentapetalae</taxon>
        <taxon>rosids</taxon>
        <taxon>fabids</taxon>
        <taxon>Fabales</taxon>
        <taxon>Fabaceae</taxon>
        <taxon>Papilionoideae</taxon>
        <taxon>50 kb inversion clade</taxon>
        <taxon>NPAAA clade</taxon>
        <taxon>Hologalegina</taxon>
        <taxon>IRL clade</taxon>
        <taxon>Trifolieae</taxon>
        <taxon>Trifolium</taxon>
    </lineage>
</organism>
<comment type="caution">
    <text evidence="1">The sequence shown here is derived from an EMBL/GenBank/DDBJ whole genome shotgun (WGS) entry which is preliminary data.</text>
</comment>
<name>A0A392UZB1_9FABA</name>
<accession>A0A392UZB1</accession>
<feature type="non-terminal residue" evidence="1">
    <location>
        <position position="51"/>
    </location>
</feature>
<sequence length="51" mass="5880">MAKWQAESQVFEDKFVHSKPVPGEFRANTPPFCWAVNIPVSLLPLLYVLDY</sequence>
<evidence type="ECO:0000313" key="2">
    <source>
        <dbReference type="Proteomes" id="UP000265520"/>
    </source>
</evidence>
<evidence type="ECO:0000313" key="1">
    <source>
        <dbReference type="EMBL" id="MCI80482.1"/>
    </source>
</evidence>
<dbReference type="AlphaFoldDB" id="A0A392UZB1"/>